<keyword evidence="9" id="KW-0479">Metal-binding</keyword>
<evidence type="ECO:0000313" key="11">
    <source>
        <dbReference type="EMBL" id="QDH87515.1"/>
    </source>
</evidence>
<keyword evidence="2 11" id="KW-0696">RNA-directed RNA polymerase</keyword>
<feature type="binding site" evidence="9">
    <location>
        <position position="418"/>
    </location>
    <ligand>
        <name>Mg(2+)</name>
        <dbReference type="ChEBI" id="CHEBI:18420"/>
        <label>2</label>
    </ligand>
</feature>
<feature type="binding site" evidence="9">
    <location>
        <position position="417"/>
    </location>
    <ligand>
        <name>Mg(2+)</name>
        <dbReference type="ChEBI" id="CHEBI:18420"/>
        <label>2</label>
    </ligand>
</feature>
<dbReference type="GO" id="GO:0046872">
    <property type="term" value="F:metal ion binding"/>
    <property type="evidence" value="ECO:0007669"/>
    <property type="project" value="UniProtKB-KW"/>
</dbReference>
<dbReference type="GO" id="GO:0039694">
    <property type="term" value="P:viral RNA genome replication"/>
    <property type="evidence" value="ECO:0007669"/>
    <property type="project" value="InterPro"/>
</dbReference>
<dbReference type="GO" id="GO:0000166">
    <property type="term" value="F:nucleotide binding"/>
    <property type="evidence" value="ECO:0007669"/>
    <property type="project" value="UniProtKB-KW"/>
</dbReference>
<evidence type="ECO:0000256" key="3">
    <source>
        <dbReference type="ARBA" id="ARBA00022679"/>
    </source>
</evidence>
<keyword evidence="6" id="KW-0693">Viral RNA replication</keyword>
<comment type="cofactor">
    <cofactor evidence="9">
        <name>Mg(2+)</name>
        <dbReference type="ChEBI" id="CHEBI:18420"/>
    </cofactor>
    <text evidence="9">Binds 2 Mg(2+) per subunit.</text>
</comment>
<dbReference type="InterPro" id="IPR005093">
    <property type="entry name" value="RNArep_beta"/>
</dbReference>
<dbReference type="InterPro" id="IPR043502">
    <property type="entry name" value="DNA/RNA_pol_sf"/>
</dbReference>
<sequence length="608" mass="68069">MKSPLTLLSSLWQDFQRLNPDVKGLKRDIISFQRRFEHEGYSFLTIALPSLGDALTQGLATGQFACPEGFKKIPRGAIPRICSGMFCEVFDPCTGKLKEDADLGVVKCLREGLYLFKKVRLLTLEEEILHKKATETFARCDMIAGRVIIPERESHLISSIAKVVLYGQSSKPTSELRLKHGPGAVFEGLKGNQKWSSLTESVRNADFDLDTYGYSDFGYYLSPFEERAGTTDSADKERLSTLASRRTAKLISVPKNSTSRRTITMEPLLNQFVQQGLNLELRSMIERDPILSISLALTDQSLNQKLALAGSLTDDWATIDLKSASDLMSVKLVKLVFGGHGQFFDLMMECRSTSVVCSEYEIHGLGKFAGQGNALTFPVMSVCLTVICIAAILDARGVQASYWNVKRAARQLRVYGDDIIVGRKYAHQCVTWLERVGFIVNQSKSFLKGNFKESCGVDAFRGVNVTPLYIGYRPDDQSSEPNVIAGLVATSNLAWLRGLYKFSTCLAEEVEYRLGTELPLVSQKSGSLGWHSRLDAMNPTRWNRRTQELETRVLVLKPLKRRDRLDGYAALLKFFHVPLLGRAVDHLEKSPVRFRNRLAKTWVPTHVG</sequence>
<evidence type="ECO:0000259" key="10">
    <source>
        <dbReference type="PROSITE" id="PS50522"/>
    </source>
</evidence>
<keyword evidence="3" id="KW-0808">Transferase</keyword>
<dbReference type="SUPFAM" id="SSF56672">
    <property type="entry name" value="DNA/RNA polymerases"/>
    <property type="match status" value="1"/>
</dbReference>
<evidence type="ECO:0000256" key="6">
    <source>
        <dbReference type="ARBA" id="ARBA00022953"/>
    </source>
</evidence>
<evidence type="ECO:0000256" key="1">
    <source>
        <dbReference type="ARBA" id="ARBA00012494"/>
    </source>
</evidence>
<keyword evidence="5" id="KW-0547">Nucleotide-binding</keyword>
<comment type="catalytic activity">
    <reaction evidence="8">
        <text>RNA(n) + a ribonucleoside 5'-triphosphate = RNA(n+1) + diphosphate</text>
        <dbReference type="Rhea" id="RHEA:21248"/>
        <dbReference type="Rhea" id="RHEA-COMP:14527"/>
        <dbReference type="Rhea" id="RHEA-COMP:17342"/>
        <dbReference type="ChEBI" id="CHEBI:33019"/>
        <dbReference type="ChEBI" id="CHEBI:61557"/>
        <dbReference type="ChEBI" id="CHEBI:140395"/>
        <dbReference type="EC" id="2.7.7.48"/>
    </reaction>
</comment>
<reference evidence="11" key="1">
    <citation type="submission" date="2019-05" db="EMBL/GenBank/DDBJ databases">
        <title>Metatranscriptomic reconstruction reveals RNA viruses with the potential to shape carbon cycling in soil.</title>
        <authorList>
            <person name="Starr E.P."/>
            <person name="Nuccio E."/>
            <person name="Pett-Ridge J."/>
            <person name="Banfield J.F."/>
            <person name="Firestone M.K."/>
        </authorList>
    </citation>
    <scope>NUCLEOTIDE SEQUENCE</scope>
    <source>
        <strain evidence="11">H2_Bulk_Litter_12_scaffold_351</strain>
    </source>
</reference>
<name>A0A514D1N8_9VIRU</name>
<keyword evidence="9" id="KW-0460">Magnesium</keyword>
<evidence type="ECO:0000256" key="8">
    <source>
        <dbReference type="ARBA" id="ARBA00048744"/>
    </source>
</evidence>
<protein>
    <recommendedName>
        <fullName evidence="1">RNA-directed RNA polymerase</fullName>
        <ecNumber evidence="1">2.7.7.48</ecNumber>
    </recommendedName>
    <alternativeName>
        <fullName evidence="7">RNA replicase beta chain</fullName>
    </alternativeName>
</protein>
<evidence type="ECO:0000256" key="2">
    <source>
        <dbReference type="ARBA" id="ARBA00022484"/>
    </source>
</evidence>
<accession>A0A514D1N8</accession>
<dbReference type="EMBL" id="MN033432">
    <property type="protein sequence ID" value="QDH87515.1"/>
    <property type="molecule type" value="Genomic_RNA"/>
</dbReference>
<dbReference type="Pfam" id="PF03431">
    <property type="entry name" value="RNA_replicase_B"/>
    <property type="match status" value="1"/>
</dbReference>
<dbReference type="InterPro" id="IPR007096">
    <property type="entry name" value="RNA-dir_Rpol_cat_phage"/>
</dbReference>
<evidence type="ECO:0000256" key="4">
    <source>
        <dbReference type="ARBA" id="ARBA00022695"/>
    </source>
</evidence>
<organism evidence="11">
    <name type="scientific">Leviviridae sp</name>
    <dbReference type="NCBI Taxonomy" id="2027243"/>
    <lineage>
        <taxon>Viruses</taxon>
        <taxon>Riboviria</taxon>
        <taxon>Orthornavirae</taxon>
        <taxon>Lenarviricota</taxon>
        <taxon>Leviviricetes</taxon>
        <taxon>Norzivirales</taxon>
        <taxon>Fiersviridae</taxon>
    </lineage>
</organism>
<evidence type="ECO:0000256" key="7">
    <source>
        <dbReference type="ARBA" id="ARBA00030248"/>
    </source>
</evidence>
<keyword evidence="4" id="KW-0548">Nucleotidyltransferase</keyword>
<gene>
    <name evidence="11" type="ORF">H2BulkLitter12351_000004</name>
</gene>
<dbReference type="PROSITE" id="PS50522">
    <property type="entry name" value="RDRP_PHAGE"/>
    <property type="match status" value="1"/>
</dbReference>
<dbReference type="EC" id="2.7.7.48" evidence="1"/>
<evidence type="ECO:0000256" key="9">
    <source>
        <dbReference type="PIRSR" id="PIRSR605093-1"/>
    </source>
</evidence>
<evidence type="ECO:0000256" key="5">
    <source>
        <dbReference type="ARBA" id="ARBA00022741"/>
    </source>
</evidence>
<feature type="domain" description="RdRp catalytic" evidence="10">
    <location>
        <begin position="305"/>
        <end position="449"/>
    </location>
</feature>
<feature type="binding site" evidence="9">
    <location>
        <position position="320"/>
    </location>
    <ligand>
        <name>Mg(2+)</name>
        <dbReference type="ChEBI" id="CHEBI:18420"/>
        <label>2</label>
    </ligand>
</feature>
<proteinExistence type="predicted"/>
<dbReference type="GO" id="GO:0003968">
    <property type="term" value="F:RNA-directed RNA polymerase activity"/>
    <property type="evidence" value="ECO:0007669"/>
    <property type="project" value="UniProtKB-KW"/>
</dbReference>